<organism evidence="1 2">
    <name type="scientific">Amniculicola lignicola CBS 123094</name>
    <dbReference type="NCBI Taxonomy" id="1392246"/>
    <lineage>
        <taxon>Eukaryota</taxon>
        <taxon>Fungi</taxon>
        <taxon>Dikarya</taxon>
        <taxon>Ascomycota</taxon>
        <taxon>Pezizomycotina</taxon>
        <taxon>Dothideomycetes</taxon>
        <taxon>Pleosporomycetidae</taxon>
        <taxon>Pleosporales</taxon>
        <taxon>Amniculicolaceae</taxon>
        <taxon>Amniculicola</taxon>
    </lineage>
</organism>
<dbReference type="EMBL" id="ML977626">
    <property type="protein sequence ID" value="KAF1996329.1"/>
    <property type="molecule type" value="Genomic_DNA"/>
</dbReference>
<proteinExistence type="predicted"/>
<dbReference type="Proteomes" id="UP000799779">
    <property type="component" value="Unassembled WGS sequence"/>
</dbReference>
<dbReference type="AlphaFoldDB" id="A0A6A5W688"/>
<protein>
    <recommendedName>
        <fullName evidence="3">Gfo/Idh/MocA-like oxidoreductase C-terminal domain-containing protein</fullName>
    </recommendedName>
</protein>
<reference evidence="1" key="1">
    <citation type="journal article" date="2020" name="Stud. Mycol.">
        <title>101 Dothideomycetes genomes: a test case for predicting lifestyles and emergence of pathogens.</title>
        <authorList>
            <person name="Haridas S."/>
            <person name="Albert R."/>
            <person name="Binder M."/>
            <person name="Bloem J."/>
            <person name="Labutti K."/>
            <person name="Salamov A."/>
            <person name="Andreopoulos B."/>
            <person name="Baker S."/>
            <person name="Barry K."/>
            <person name="Bills G."/>
            <person name="Bluhm B."/>
            <person name="Cannon C."/>
            <person name="Castanera R."/>
            <person name="Culley D."/>
            <person name="Daum C."/>
            <person name="Ezra D."/>
            <person name="Gonzalez J."/>
            <person name="Henrissat B."/>
            <person name="Kuo A."/>
            <person name="Liang C."/>
            <person name="Lipzen A."/>
            <person name="Lutzoni F."/>
            <person name="Magnuson J."/>
            <person name="Mondo S."/>
            <person name="Nolan M."/>
            <person name="Ohm R."/>
            <person name="Pangilinan J."/>
            <person name="Park H.-J."/>
            <person name="Ramirez L."/>
            <person name="Alfaro M."/>
            <person name="Sun H."/>
            <person name="Tritt A."/>
            <person name="Yoshinaga Y."/>
            <person name="Zwiers L.-H."/>
            <person name="Turgeon B."/>
            <person name="Goodwin S."/>
            <person name="Spatafora J."/>
            <person name="Crous P."/>
            <person name="Grigoriev I."/>
        </authorList>
    </citation>
    <scope>NUCLEOTIDE SEQUENCE</scope>
    <source>
        <strain evidence="1">CBS 123094</strain>
    </source>
</reference>
<accession>A0A6A5W688</accession>
<dbReference type="SUPFAM" id="SSF55347">
    <property type="entry name" value="Glyceraldehyde-3-phosphate dehydrogenase-like, C-terminal domain"/>
    <property type="match status" value="1"/>
</dbReference>
<evidence type="ECO:0008006" key="3">
    <source>
        <dbReference type="Google" id="ProtNLM"/>
    </source>
</evidence>
<name>A0A6A5W688_9PLEO</name>
<sequence length="147" mass="16317">MHGRDKHFHGSGTSFADGKHRKVNPELAGGALLDLGVYSLSSCFHVAIMPGCWIHSPELASCLTPYHTGFDETTTILLTFFENTPSSRELQTIATSSIGESLRGLCVRVQGEWGELQVFPPAYQPTRNRRMYQMEMSRTNSGNILDL</sequence>
<dbReference type="OrthoDB" id="2129491at2759"/>
<gene>
    <name evidence="1" type="ORF">P154DRAFT_609026</name>
</gene>
<evidence type="ECO:0000313" key="1">
    <source>
        <dbReference type="EMBL" id="KAF1996329.1"/>
    </source>
</evidence>
<evidence type="ECO:0000313" key="2">
    <source>
        <dbReference type="Proteomes" id="UP000799779"/>
    </source>
</evidence>
<keyword evidence="2" id="KW-1185">Reference proteome</keyword>
<dbReference type="Gene3D" id="3.30.360.10">
    <property type="entry name" value="Dihydrodipicolinate Reductase, domain 2"/>
    <property type="match status" value="1"/>
</dbReference>